<dbReference type="EMBL" id="MCFN01003747">
    <property type="protein sequence ID" value="OXB52309.1"/>
    <property type="molecule type" value="Genomic_DNA"/>
</dbReference>
<dbReference type="InterPro" id="IPR013783">
    <property type="entry name" value="Ig-like_fold"/>
</dbReference>
<reference evidence="8 9" key="1">
    <citation type="submission" date="2016-07" db="EMBL/GenBank/DDBJ databases">
        <title>Disparate Historic Effective Population Sizes Predicted by Modern Levels of Genome Diversity for the Scaled Quail (Callipepla squamata) and the Northern Bobwhite (Colinus virginianus): Inferences from First and Second Generation Draft Genome Assemblies for Sympatric New World Quail.</title>
        <authorList>
            <person name="Oldeschulte D.L."/>
            <person name="Halley Y.A."/>
            <person name="Bhattarai E.K."/>
            <person name="Brashear W.A."/>
            <person name="Hill J."/>
            <person name="Metz R.P."/>
            <person name="Johnson C.D."/>
            <person name="Rollins D."/>
            <person name="Peterson M.J."/>
            <person name="Bickhart D.M."/>
            <person name="Decker J.E."/>
            <person name="Seabury C.M."/>
        </authorList>
    </citation>
    <scope>NUCLEOTIDE SEQUENCE [LARGE SCALE GENOMIC DNA]</scope>
    <source>
        <strain evidence="8 9">Texas</strain>
        <tissue evidence="8">Leg muscle</tissue>
    </source>
</reference>
<dbReference type="InterPro" id="IPR003599">
    <property type="entry name" value="Ig_sub"/>
</dbReference>
<dbReference type="Pfam" id="PF13895">
    <property type="entry name" value="Ig_2"/>
    <property type="match status" value="1"/>
</dbReference>
<dbReference type="AlphaFoldDB" id="A0A226MB63"/>
<feature type="transmembrane region" description="Helical" evidence="6">
    <location>
        <begin position="205"/>
        <end position="229"/>
    </location>
</feature>
<dbReference type="PANTHER" id="PTHR11738:SF186">
    <property type="entry name" value="OSTEOCLAST-ASSOCIATED IMMUNOGLOBULIN-LIKE RECEPTOR"/>
    <property type="match status" value="1"/>
</dbReference>
<keyword evidence="5" id="KW-0393">Immunoglobulin domain</keyword>
<feature type="transmembrane region" description="Helical" evidence="6">
    <location>
        <begin position="444"/>
        <end position="467"/>
    </location>
</feature>
<evidence type="ECO:0000313" key="9">
    <source>
        <dbReference type="Proteomes" id="UP000198323"/>
    </source>
</evidence>
<keyword evidence="1" id="KW-0732">Signal</keyword>
<evidence type="ECO:0000256" key="2">
    <source>
        <dbReference type="ARBA" id="ARBA00022737"/>
    </source>
</evidence>
<comment type="caution">
    <text evidence="8">The sequence shown here is derived from an EMBL/GenBank/DDBJ whole genome shotgun (WGS) entry which is preliminary data.</text>
</comment>
<keyword evidence="3" id="KW-1015">Disulfide bond</keyword>
<dbReference type="InterPro" id="IPR007110">
    <property type="entry name" value="Ig-like_dom"/>
</dbReference>
<dbReference type="GO" id="GO:0002764">
    <property type="term" value="P:immune response-regulating signaling pathway"/>
    <property type="evidence" value="ECO:0007669"/>
    <property type="project" value="TreeGrafter"/>
</dbReference>
<evidence type="ECO:0000256" key="4">
    <source>
        <dbReference type="ARBA" id="ARBA00023180"/>
    </source>
</evidence>
<accession>A0A226MB63</accession>
<gene>
    <name evidence="8" type="ORF">ASZ78_005971</name>
</gene>
<dbReference type="FunFam" id="2.60.40.10:FF:000049">
    <property type="entry name" value="Leukocyte immunoglobulin-like receptor subfamily B member 1"/>
    <property type="match status" value="2"/>
</dbReference>
<evidence type="ECO:0000256" key="6">
    <source>
        <dbReference type="SAM" id="Phobius"/>
    </source>
</evidence>
<keyword evidence="4" id="KW-0325">Glycoprotein</keyword>
<dbReference type="InterPro" id="IPR050412">
    <property type="entry name" value="Ig-like_Receptors_ImmuneReg"/>
</dbReference>
<dbReference type="Proteomes" id="UP000198323">
    <property type="component" value="Unassembled WGS sequence"/>
</dbReference>
<dbReference type="STRING" id="9009.A0A226MB63"/>
<organism evidence="8 9">
    <name type="scientific">Callipepla squamata</name>
    <name type="common">Scaled quail</name>
    <dbReference type="NCBI Taxonomy" id="9009"/>
    <lineage>
        <taxon>Eukaryota</taxon>
        <taxon>Metazoa</taxon>
        <taxon>Chordata</taxon>
        <taxon>Craniata</taxon>
        <taxon>Vertebrata</taxon>
        <taxon>Euteleostomi</taxon>
        <taxon>Archelosauria</taxon>
        <taxon>Archosauria</taxon>
        <taxon>Dinosauria</taxon>
        <taxon>Saurischia</taxon>
        <taxon>Theropoda</taxon>
        <taxon>Coelurosauria</taxon>
        <taxon>Aves</taxon>
        <taxon>Neognathae</taxon>
        <taxon>Galloanserae</taxon>
        <taxon>Galliformes</taxon>
        <taxon>Odontophoridae</taxon>
        <taxon>Callipepla</taxon>
    </lineage>
</organism>
<dbReference type="SMART" id="SM00408">
    <property type="entry name" value="IGc2"/>
    <property type="match status" value="2"/>
</dbReference>
<dbReference type="SMART" id="SM00409">
    <property type="entry name" value="IG"/>
    <property type="match status" value="3"/>
</dbReference>
<evidence type="ECO:0000313" key="8">
    <source>
        <dbReference type="EMBL" id="OXB52309.1"/>
    </source>
</evidence>
<keyword evidence="6" id="KW-0812">Transmembrane</keyword>
<feature type="domain" description="Ig-like" evidence="7">
    <location>
        <begin position="107"/>
        <end position="181"/>
    </location>
</feature>
<dbReference type="InterPro" id="IPR036179">
    <property type="entry name" value="Ig-like_dom_sf"/>
</dbReference>
<dbReference type="PANTHER" id="PTHR11738">
    <property type="entry name" value="MHC CLASS I NK CELL RECEPTOR"/>
    <property type="match status" value="1"/>
</dbReference>
<sequence>MAVVLIFVPRPSVSLHPSYGVAVGGNVTLRCHVPRVAAWVWLYQDGGRTHNKYKEEERDAAEFSFVWTSRELGGIYRCQFHVSEPLGTSELSDPVELVLTDGRYPPPGISVSPEERVRMGTNVTIRCWNRDGGVTVLLHKDGLPVRHQDGGSADFTLSRVIPTDAGTYRCSYRPKDDPFVSSPLGDSVTLEVTPAPPGAHGGSRVGLLMAAAGGCATAFGLILIISFLLATRRRRIRTPGEPRKISKVRFEVRDVAVFSLVITKWVHTGMYRCRYRASEAAQPSELSDPVELMVTDHSFPPPDISLSPRGCVDVGTNVTVLCRNLYRGTTFLHKDGRRAPIQRHDLSNGDTAAFALFGVTPADSGTYRCSYHPKGYPFLSSPLGDGVTLEVSLTPAPPESRIRGSPVLSTVGGVTAPSPHGGGGGWGHADTPTTQGLTVGSRGILAVGVVRCCAAALVFGLGAFFVLDARNLWIRRDENAGGGGVKRV</sequence>
<evidence type="ECO:0000256" key="5">
    <source>
        <dbReference type="ARBA" id="ARBA00023319"/>
    </source>
</evidence>
<dbReference type="PROSITE" id="PS50835">
    <property type="entry name" value="IG_LIKE"/>
    <property type="match status" value="1"/>
</dbReference>
<keyword evidence="2" id="KW-0677">Repeat</keyword>
<keyword evidence="9" id="KW-1185">Reference proteome</keyword>
<dbReference type="SUPFAM" id="SSF48726">
    <property type="entry name" value="Immunoglobulin"/>
    <property type="match status" value="3"/>
</dbReference>
<dbReference type="InterPro" id="IPR003598">
    <property type="entry name" value="Ig_sub2"/>
</dbReference>
<keyword evidence="6" id="KW-0472">Membrane</keyword>
<name>A0A226MB63_CALSU</name>
<dbReference type="FunFam" id="2.60.40.10:FF:000033">
    <property type="entry name" value="Killer cell immunoglobulin-like receptor"/>
    <property type="match status" value="1"/>
</dbReference>
<protein>
    <recommendedName>
        <fullName evidence="7">Ig-like domain-containing protein</fullName>
    </recommendedName>
</protein>
<dbReference type="OrthoDB" id="9428383at2759"/>
<evidence type="ECO:0000256" key="1">
    <source>
        <dbReference type="ARBA" id="ARBA00022729"/>
    </source>
</evidence>
<evidence type="ECO:0000256" key="3">
    <source>
        <dbReference type="ARBA" id="ARBA00023157"/>
    </source>
</evidence>
<proteinExistence type="predicted"/>
<dbReference type="Gene3D" id="2.60.40.10">
    <property type="entry name" value="Immunoglobulins"/>
    <property type="match status" value="4"/>
</dbReference>
<evidence type="ECO:0000259" key="7">
    <source>
        <dbReference type="PROSITE" id="PS50835"/>
    </source>
</evidence>
<keyword evidence="6" id="KW-1133">Transmembrane helix</keyword>